<evidence type="ECO:0000256" key="2">
    <source>
        <dbReference type="ARBA" id="ARBA00023002"/>
    </source>
</evidence>
<dbReference type="EC" id="1.3.1.12" evidence="4"/>
<dbReference type="InterPro" id="IPR046826">
    <property type="entry name" value="PDH_N"/>
</dbReference>
<dbReference type="EC" id="5.4.99.5" evidence="4"/>
<dbReference type="Pfam" id="PF02153">
    <property type="entry name" value="PDH_N"/>
    <property type="match status" value="1"/>
</dbReference>
<gene>
    <name evidence="4" type="primary">tyrA</name>
    <name evidence="4" type="ORF">NEA10_08715</name>
</gene>
<sequence length="367" mass="40383">MTDASLESLDRQLIQLLSQRIRRSQGRSPSTSSLQIEQELHKAGVPPFVWNSLVTSCTAALATHPLRLPQEPQRCITLIGGRGMMAQFFRQRLEAAGHEVRLLGRQDWPQARDLLQGIDLALVCVPIDRTLEIIRQTADYLPATATLADITSLKGPMVETMLAVHPGPVVGLHPMFGPGVESFLSQKVVICPGRDRPAWQWLIDLMARDGGDLVESLPDEHDQMMVTVQAIRHFATFGLGVFLAEDGIEVGRSLELSSPIYRLGIDMVSRLFGQDAELYADIMLANEERRGAIARLAQTFQTLADQVQAKDRQGLIAAMEAASETFGSETERAVRESDRLIEAMSILLAADRVVDSTTSISPPPDVE</sequence>
<name>A0ABY5AU72_9CYAN</name>
<dbReference type="InterPro" id="IPR036291">
    <property type="entry name" value="NAD(P)-bd_dom_sf"/>
</dbReference>
<reference evidence="4" key="1">
    <citation type="submission" date="2022-06" db="EMBL/GenBank/DDBJ databases">
        <title>Genome sequence of Phormidium yuhuli AB48 isolated from an industrial photobioreactor environment.</title>
        <authorList>
            <person name="Qiu Y."/>
            <person name="Noonan A.J.C."/>
            <person name="Dofher K."/>
            <person name="Koch M."/>
            <person name="Kieft B."/>
            <person name="Lin X."/>
            <person name="Ziels R.M."/>
            <person name="Hallam S.J."/>
        </authorList>
    </citation>
    <scope>NUCLEOTIDE SEQUENCE</scope>
    <source>
        <strain evidence="4">AB48</strain>
    </source>
</reference>
<dbReference type="PROSITE" id="PS51176">
    <property type="entry name" value="PDH_ADH"/>
    <property type="match status" value="1"/>
</dbReference>
<dbReference type="GO" id="GO:0008977">
    <property type="term" value="F:prephenate dehydrogenase (NAD+) activity"/>
    <property type="evidence" value="ECO:0007669"/>
    <property type="project" value="UniProtKB-EC"/>
</dbReference>
<dbReference type="InterPro" id="IPR050812">
    <property type="entry name" value="Preph/Arog_dehydrog"/>
</dbReference>
<evidence type="ECO:0000313" key="5">
    <source>
        <dbReference type="Proteomes" id="UP001056708"/>
    </source>
</evidence>
<dbReference type="GO" id="GO:0004106">
    <property type="term" value="F:chorismate mutase activity"/>
    <property type="evidence" value="ECO:0007669"/>
    <property type="project" value="UniProtKB-EC"/>
</dbReference>
<dbReference type="Proteomes" id="UP001056708">
    <property type="component" value="Chromosome"/>
</dbReference>
<dbReference type="Gene3D" id="1.10.3660.10">
    <property type="entry name" value="6-phosphogluconate dehydrogenase C-terminal like domain"/>
    <property type="match status" value="1"/>
</dbReference>
<dbReference type="Gene3D" id="3.40.50.720">
    <property type="entry name" value="NAD(P)-binding Rossmann-like Domain"/>
    <property type="match status" value="1"/>
</dbReference>
<dbReference type="NCBIfam" id="NF008400">
    <property type="entry name" value="PRK11199.1"/>
    <property type="match status" value="1"/>
</dbReference>
<dbReference type="Pfam" id="PF20463">
    <property type="entry name" value="PDH_C"/>
    <property type="match status" value="1"/>
</dbReference>
<dbReference type="EMBL" id="CP098611">
    <property type="protein sequence ID" value="USR92777.1"/>
    <property type="molecule type" value="Genomic_DNA"/>
</dbReference>
<dbReference type="InterPro" id="IPR046825">
    <property type="entry name" value="PDH_C"/>
</dbReference>
<keyword evidence="2 4" id="KW-0560">Oxidoreductase</keyword>
<keyword evidence="5" id="KW-1185">Reference proteome</keyword>
<evidence type="ECO:0000259" key="3">
    <source>
        <dbReference type="PROSITE" id="PS51176"/>
    </source>
</evidence>
<dbReference type="InterPro" id="IPR003099">
    <property type="entry name" value="Prephen_DH"/>
</dbReference>
<dbReference type="RefSeq" id="WP_252664954.1">
    <property type="nucleotide sequence ID" value="NZ_CP098611.1"/>
</dbReference>
<feature type="domain" description="Prephenate/arogenate dehydrogenase" evidence="3">
    <location>
        <begin position="74"/>
        <end position="337"/>
    </location>
</feature>
<dbReference type="InterPro" id="IPR008927">
    <property type="entry name" value="6-PGluconate_DH-like_C_sf"/>
</dbReference>
<organism evidence="4 5">
    <name type="scientific">Phormidium yuhuli AB48</name>
    <dbReference type="NCBI Taxonomy" id="2940671"/>
    <lineage>
        <taxon>Bacteria</taxon>
        <taxon>Bacillati</taxon>
        <taxon>Cyanobacteriota</taxon>
        <taxon>Cyanophyceae</taxon>
        <taxon>Oscillatoriophycideae</taxon>
        <taxon>Oscillatoriales</taxon>
        <taxon>Oscillatoriaceae</taxon>
        <taxon>Phormidium</taxon>
        <taxon>Phormidium yuhuli</taxon>
    </lineage>
</organism>
<accession>A0ABY5AU72</accession>
<dbReference type="PANTHER" id="PTHR21363">
    <property type="entry name" value="PREPHENATE DEHYDROGENASE"/>
    <property type="match status" value="1"/>
</dbReference>
<dbReference type="PANTHER" id="PTHR21363:SF0">
    <property type="entry name" value="PREPHENATE DEHYDROGENASE [NADP(+)]"/>
    <property type="match status" value="1"/>
</dbReference>
<dbReference type="SUPFAM" id="SSF51735">
    <property type="entry name" value="NAD(P)-binding Rossmann-fold domains"/>
    <property type="match status" value="1"/>
</dbReference>
<comment type="similarity">
    <text evidence="1">Belongs to the prephenate/arogenate dehydrogenase family.</text>
</comment>
<evidence type="ECO:0000313" key="4">
    <source>
        <dbReference type="EMBL" id="USR92777.1"/>
    </source>
</evidence>
<evidence type="ECO:0000256" key="1">
    <source>
        <dbReference type="ARBA" id="ARBA00007964"/>
    </source>
</evidence>
<proteinExistence type="inferred from homology"/>
<dbReference type="SUPFAM" id="SSF48179">
    <property type="entry name" value="6-phosphogluconate dehydrogenase C-terminal domain-like"/>
    <property type="match status" value="1"/>
</dbReference>
<keyword evidence="4" id="KW-0413">Isomerase</keyword>
<protein>
    <submittedName>
        <fullName evidence="4">Bifunctional chorismate mutase/prephenate dehydrogenase</fullName>
        <ecNumber evidence="4">1.3.1.12</ecNumber>
        <ecNumber evidence="4">5.4.99.5</ecNumber>
    </submittedName>
</protein>